<keyword evidence="1" id="KW-0472">Membrane</keyword>
<dbReference type="EMBL" id="DVLW01000126">
    <property type="protein sequence ID" value="HIT94488.1"/>
    <property type="molecule type" value="Genomic_DNA"/>
</dbReference>
<keyword evidence="1" id="KW-1133">Transmembrane helix</keyword>
<reference evidence="2" key="1">
    <citation type="submission" date="2020-10" db="EMBL/GenBank/DDBJ databases">
        <authorList>
            <person name="Gilroy R."/>
        </authorList>
    </citation>
    <scope>NUCLEOTIDE SEQUENCE</scope>
    <source>
        <strain evidence="2">ChiBcec7-5410</strain>
    </source>
</reference>
<sequence>MDYAMILTVIGFLTVLVNLIVQVVKPLTYDKVPTEILATVLSEVLTLLAYFGYAEYASWTVTWYTVAAAVVVGLLVSYAAQFGYDKLKDALTSIQQTAQKGDN</sequence>
<organism evidence="2 3">
    <name type="scientific">Candidatus Faecivivens stercoripullorum</name>
    <dbReference type="NCBI Taxonomy" id="2840805"/>
    <lineage>
        <taxon>Bacteria</taxon>
        <taxon>Bacillati</taxon>
        <taxon>Bacillota</taxon>
        <taxon>Clostridia</taxon>
        <taxon>Eubacteriales</taxon>
        <taxon>Oscillospiraceae</taxon>
        <taxon>Oscillospiraceae incertae sedis</taxon>
        <taxon>Candidatus Faecivivens</taxon>
    </lineage>
</organism>
<protein>
    <recommendedName>
        <fullName evidence="4">Holin</fullName>
    </recommendedName>
</protein>
<evidence type="ECO:0000313" key="2">
    <source>
        <dbReference type="EMBL" id="HIT94488.1"/>
    </source>
</evidence>
<accession>A0A9D1H6C9</accession>
<feature type="transmembrane region" description="Helical" evidence="1">
    <location>
        <begin position="6"/>
        <end position="24"/>
    </location>
</feature>
<proteinExistence type="predicted"/>
<dbReference type="Proteomes" id="UP000824160">
    <property type="component" value="Unassembled WGS sequence"/>
</dbReference>
<keyword evidence="1" id="KW-0812">Transmembrane</keyword>
<dbReference type="AlphaFoldDB" id="A0A9D1H6C9"/>
<gene>
    <name evidence="2" type="ORF">IAC43_04835</name>
</gene>
<feature type="transmembrane region" description="Helical" evidence="1">
    <location>
        <begin position="59"/>
        <end position="80"/>
    </location>
</feature>
<name>A0A9D1H6C9_9FIRM</name>
<reference evidence="2" key="2">
    <citation type="journal article" date="2021" name="PeerJ">
        <title>Extensive microbial diversity within the chicken gut microbiome revealed by metagenomics and culture.</title>
        <authorList>
            <person name="Gilroy R."/>
            <person name="Ravi A."/>
            <person name="Getino M."/>
            <person name="Pursley I."/>
            <person name="Horton D.L."/>
            <person name="Alikhan N.F."/>
            <person name="Baker D."/>
            <person name="Gharbi K."/>
            <person name="Hall N."/>
            <person name="Watson M."/>
            <person name="Adriaenssens E.M."/>
            <person name="Foster-Nyarko E."/>
            <person name="Jarju S."/>
            <person name="Secka A."/>
            <person name="Antonio M."/>
            <person name="Oren A."/>
            <person name="Chaudhuri R.R."/>
            <person name="La Ragione R."/>
            <person name="Hildebrand F."/>
            <person name="Pallen M.J."/>
        </authorList>
    </citation>
    <scope>NUCLEOTIDE SEQUENCE</scope>
    <source>
        <strain evidence="2">ChiBcec7-5410</strain>
    </source>
</reference>
<feature type="transmembrane region" description="Helical" evidence="1">
    <location>
        <begin position="36"/>
        <end position="53"/>
    </location>
</feature>
<evidence type="ECO:0000256" key="1">
    <source>
        <dbReference type="SAM" id="Phobius"/>
    </source>
</evidence>
<comment type="caution">
    <text evidence="2">The sequence shown here is derived from an EMBL/GenBank/DDBJ whole genome shotgun (WGS) entry which is preliminary data.</text>
</comment>
<evidence type="ECO:0008006" key="4">
    <source>
        <dbReference type="Google" id="ProtNLM"/>
    </source>
</evidence>
<evidence type="ECO:0000313" key="3">
    <source>
        <dbReference type="Proteomes" id="UP000824160"/>
    </source>
</evidence>